<feature type="chain" id="PRO_5045154730" description="Secreted protein" evidence="1">
    <location>
        <begin position="29"/>
        <end position="283"/>
    </location>
</feature>
<evidence type="ECO:0000313" key="2">
    <source>
        <dbReference type="EMBL" id="GAA1773817.1"/>
    </source>
</evidence>
<dbReference type="Proteomes" id="UP001500655">
    <property type="component" value="Unassembled WGS sequence"/>
</dbReference>
<name>A0ABN2L430_9ACTN</name>
<evidence type="ECO:0000313" key="3">
    <source>
        <dbReference type="Proteomes" id="UP001500655"/>
    </source>
</evidence>
<proteinExistence type="predicted"/>
<accession>A0ABN2L430</accession>
<sequence length="283" mass="28253">MKKVISAVAVVMISTTGVVLASAAPAQAAVPGLEIIISQSGASSSSIKSVVATCPAGKRVIGTGWSLGYVATGGVHVAEVRPTATTVEVVAYEDQDGFAGSWYVAARAVCADPLPGLEIVSTTTTSTTTAADRVMLAVCPAGKDLLGAAGEVVGGGGQVLLDGVLPGTNFVAVSGHTDGWGSTNIWNLRAHAICADPVAGHQIVADIGSTTSANKSNTASCPAGTSVLGGGAVVVPNDGRVSIEAMTPTIYAGSNFVTASGQEDDLGWSAFWRIDTYAICATT</sequence>
<evidence type="ECO:0008006" key="4">
    <source>
        <dbReference type="Google" id="ProtNLM"/>
    </source>
</evidence>
<gene>
    <name evidence="2" type="ORF">GCM10009681_51640</name>
</gene>
<organism evidence="2 3">
    <name type="scientific">Luedemannella helvata</name>
    <dbReference type="NCBI Taxonomy" id="349315"/>
    <lineage>
        <taxon>Bacteria</taxon>
        <taxon>Bacillati</taxon>
        <taxon>Actinomycetota</taxon>
        <taxon>Actinomycetes</taxon>
        <taxon>Micromonosporales</taxon>
        <taxon>Micromonosporaceae</taxon>
        <taxon>Luedemannella</taxon>
    </lineage>
</organism>
<comment type="caution">
    <text evidence="2">The sequence shown here is derived from an EMBL/GenBank/DDBJ whole genome shotgun (WGS) entry which is preliminary data.</text>
</comment>
<dbReference type="RefSeq" id="WP_344087416.1">
    <property type="nucleotide sequence ID" value="NZ_BAAALS010000036.1"/>
</dbReference>
<protein>
    <recommendedName>
        <fullName evidence="4">Secreted protein</fullName>
    </recommendedName>
</protein>
<keyword evidence="1" id="KW-0732">Signal</keyword>
<evidence type="ECO:0000256" key="1">
    <source>
        <dbReference type="SAM" id="SignalP"/>
    </source>
</evidence>
<feature type="signal peptide" evidence="1">
    <location>
        <begin position="1"/>
        <end position="28"/>
    </location>
</feature>
<dbReference type="EMBL" id="BAAALS010000036">
    <property type="protein sequence ID" value="GAA1773817.1"/>
    <property type="molecule type" value="Genomic_DNA"/>
</dbReference>
<reference evidence="3" key="1">
    <citation type="journal article" date="2019" name="Int. J. Syst. Evol. Microbiol.">
        <title>The Global Catalogue of Microorganisms (GCM) 10K type strain sequencing project: providing services to taxonomists for standard genome sequencing and annotation.</title>
        <authorList>
            <consortium name="The Broad Institute Genomics Platform"/>
            <consortium name="The Broad Institute Genome Sequencing Center for Infectious Disease"/>
            <person name="Wu L."/>
            <person name="Ma J."/>
        </authorList>
    </citation>
    <scope>NUCLEOTIDE SEQUENCE [LARGE SCALE GENOMIC DNA]</scope>
    <source>
        <strain evidence="3">JCM 13249</strain>
    </source>
</reference>
<keyword evidence="3" id="KW-1185">Reference proteome</keyword>